<keyword evidence="2" id="KW-1185">Reference proteome</keyword>
<evidence type="ECO:0000313" key="1">
    <source>
        <dbReference type="EMBL" id="CRL05128.1"/>
    </source>
</evidence>
<dbReference type="EMBL" id="CVRI01000064">
    <property type="protein sequence ID" value="CRL05128.1"/>
    <property type="molecule type" value="Genomic_DNA"/>
</dbReference>
<dbReference type="Proteomes" id="UP000183832">
    <property type="component" value="Unassembled WGS sequence"/>
</dbReference>
<dbReference type="AlphaFoldDB" id="A0A1J1IYF8"/>
<proteinExistence type="predicted"/>
<gene>
    <name evidence="1" type="ORF">CLUMA_CG018654</name>
</gene>
<accession>A0A1J1IYF8</accession>
<name>A0A1J1IYF8_9DIPT</name>
<evidence type="ECO:0000313" key="2">
    <source>
        <dbReference type="Proteomes" id="UP000183832"/>
    </source>
</evidence>
<protein>
    <submittedName>
        <fullName evidence="1">CLUMA_CG018654, isoform A</fullName>
    </submittedName>
</protein>
<organism evidence="1 2">
    <name type="scientific">Clunio marinus</name>
    <dbReference type="NCBI Taxonomy" id="568069"/>
    <lineage>
        <taxon>Eukaryota</taxon>
        <taxon>Metazoa</taxon>
        <taxon>Ecdysozoa</taxon>
        <taxon>Arthropoda</taxon>
        <taxon>Hexapoda</taxon>
        <taxon>Insecta</taxon>
        <taxon>Pterygota</taxon>
        <taxon>Neoptera</taxon>
        <taxon>Endopterygota</taxon>
        <taxon>Diptera</taxon>
        <taxon>Nematocera</taxon>
        <taxon>Chironomoidea</taxon>
        <taxon>Chironomidae</taxon>
        <taxon>Clunio</taxon>
    </lineage>
</organism>
<reference evidence="1 2" key="1">
    <citation type="submission" date="2015-04" db="EMBL/GenBank/DDBJ databases">
        <authorList>
            <person name="Syromyatnikov M.Y."/>
            <person name="Popov V.N."/>
        </authorList>
    </citation>
    <scope>NUCLEOTIDE SEQUENCE [LARGE SCALE GENOMIC DNA]</scope>
</reference>
<sequence length="59" mass="7166">MMDEIRLQVNERSRAKDKTTSKRRIRVKDNHLVADVFFQITYFESFDLDLEIEPHTIRL</sequence>